<protein>
    <submittedName>
        <fullName evidence="3">Uncharacterized protein</fullName>
    </submittedName>
</protein>
<organism evidence="3 4">
    <name type="scientific">Stylophora pistillata</name>
    <name type="common">Smooth cauliflower coral</name>
    <dbReference type="NCBI Taxonomy" id="50429"/>
    <lineage>
        <taxon>Eukaryota</taxon>
        <taxon>Metazoa</taxon>
        <taxon>Cnidaria</taxon>
        <taxon>Anthozoa</taxon>
        <taxon>Hexacorallia</taxon>
        <taxon>Scleractinia</taxon>
        <taxon>Astrocoeniina</taxon>
        <taxon>Pocilloporidae</taxon>
        <taxon>Stylophora</taxon>
    </lineage>
</organism>
<proteinExistence type="predicted"/>
<accession>A0A2B4R7E6</accession>
<feature type="coiled-coil region" evidence="1">
    <location>
        <begin position="161"/>
        <end position="188"/>
    </location>
</feature>
<evidence type="ECO:0000313" key="3">
    <source>
        <dbReference type="EMBL" id="PFX12195.1"/>
    </source>
</evidence>
<comment type="caution">
    <text evidence="3">The sequence shown here is derived from an EMBL/GenBank/DDBJ whole genome shotgun (WGS) entry which is preliminary data.</text>
</comment>
<reference evidence="4" key="1">
    <citation type="journal article" date="2017" name="bioRxiv">
        <title>Comparative analysis of the genomes of Stylophora pistillata and Acropora digitifera provides evidence for extensive differences between species of corals.</title>
        <authorList>
            <person name="Voolstra C.R."/>
            <person name="Li Y."/>
            <person name="Liew Y.J."/>
            <person name="Baumgarten S."/>
            <person name="Zoccola D."/>
            <person name="Flot J.-F."/>
            <person name="Tambutte S."/>
            <person name="Allemand D."/>
            <person name="Aranda M."/>
        </authorList>
    </citation>
    <scope>NUCLEOTIDE SEQUENCE [LARGE SCALE GENOMIC DNA]</scope>
</reference>
<feature type="region of interest" description="Disordered" evidence="2">
    <location>
        <begin position="68"/>
        <end position="147"/>
    </location>
</feature>
<evidence type="ECO:0000313" key="4">
    <source>
        <dbReference type="Proteomes" id="UP000225706"/>
    </source>
</evidence>
<dbReference type="EMBL" id="LSMT01001524">
    <property type="protein sequence ID" value="PFX12195.1"/>
    <property type="molecule type" value="Genomic_DNA"/>
</dbReference>
<evidence type="ECO:0000256" key="1">
    <source>
        <dbReference type="SAM" id="Coils"/>
    </source>
</evidence>
<gene>
    <name evidence="3" type="ORF">AWC38_SpisGene23885</name>
</gene>
<feature type="compositionally biased region" description="Basic residues" evidence="2">
    <location>
        <begin position="131"/>
        <end position="144"/>
    </location>
</feature>
<evidence type="ECO:0000256" key="2">
    <source>
        <dbReference type="SAM" id="MobiDB-lite"/>
    </source>
</evidence>
<keyword evidence="4" id="KW-1185">Reference proteome</keyword>
<dbReference type="Proteomes" id="UP000225706">
    <property type="component" value="Unassembled WGS sequence"/>
</dbReference>
<feature type="compositionally biased region" description="Polar residues" evidence="2">
    <location>
        <begin position="71"/>
        <end position="83"/>
    </location>
</feature>
<keyword evidence="1" id="KW-0175">Coiled coil</keyword>
<name>A0A2B4R7E6_STYPI</name>
<feature type="compositionally biased region" description="Basic and acidic residues" evidence="2">
    <location>
        <begin position="109"/>
        <end position="122"/>
    </location>
</feature>
<sequence>MRSKKPCGSGDNNVVDFNMAADSSSAWKDEEVEALIDVFSEKTIQFSLEKARCPKDKSAVYNDVKVKLESQDNPSIQPQNVMGTSKEENDCDILDPRMGEENDTDEGDKESYEESVSDRAEGEVEMGTAEKKRKLTGKRPKSKKTRLEKYEELAKQRHERELQFRLDLQKLESERRREERQHELNILQILMQTRGQNSAASFAMTQHYGNCGNPTSSNSSFSSENDQSFYQL</sequence>
<dbReference type="AlphaFoldDB" id="A0A2B4R7E6"/>